<evidence type="ECO:0000313" key="3">
    <source>
        <dbReference type="Proteomes" id="UP000291933"/>
    </source>
</evidence>
<feature type="transmembrane region" description="Helical" evidence="1">
    <location>
        <begin position="12"/>
        <end position="31"/>
    </location>
</feature>
<keyword evidence="3" id="KW-1185">Reference proteome</keyword>
<accession>A0A4Q9KJF4</accession>
<sequence length="199" mass="21085">MTLYARPSWRLVGQVASDAFVIAWSVAWWFVGRLTDTTIRALANPARATAQTASDLQRQLADAAQQVGGIVAIGDGLRQPFDAMSSTLGRLIASASEQVAGVENTATLVGLVVFAMPTLLAVALWLPGRVRFATRTHQLKALAADPNGVDLLALRALAHGSPADLALIASDPVSAWRRGDAEAIGRLAALELRRAGLRR</sequence>
<keyword evidence="1" id="KW-1133">Transmembrane helix</keyword>
<evidence type="ECO:0000313" key="2">
    <source>
        <dbReference type="EMBL" id="TBT94434.1"/>
    </source>
</evidence>
<reference evidence="2 3" key="1">
    <citation type="submission" date="2019-01" db="EMBL/GenBank/DDBJ databases">
        <title>Lactibacter flavus gen. nov., sp. nov., a novel bacterium of the family Propionibacteriaceae isolated from raw milk and dairy products.</title>
        <authorList>
            <person name="Huptas C."/>
            <person name="Wenning M."/>
            <person name="Breitenwieser F."/>
            <person name="Doll E."/>
            <person name="Von Neubeck M."/>
            <person name="Busse H.-J."/>
            <person name="Scherer S."/>
        </authorList>
    </citation>
    <scope>NUCLEOTIDE SEQUENCE [LARGE SCALE GENOMIC DNA]</scope>
    <source>
        <strain evidence="2 3">DSM 22130</strain>
    </source>
</reference>
<keyword evidence="1" id="KW-0812">Transmembrane</keyword>
<dbReference type="RefSeq" id="WP_131172514.1">
    <property type="nucleotide sequence ID" value="NZ_FXTL01000013.1"/>
</dbReference>
<proteinExistence type="predicted"/>
<protein>
    <submittedName>
        <fullName evidence="2">Uncharacterized protein</fullName>
    </submittedName>
</protein>
<name>A0A4Q9KJF4_PROTD</name>
<organism evidence="2 3">
    <name type="scientific">Propioniciclava tarda</name>
    <dbReference type="NCBI Taxonomy" id="433330"/>
    <lineage>
        <taxon>Bacteria</taxon>
        <taxon>Bacillati</taxon>
        <taxon>Actinomycetota</taxon>
        <taxon>Actinomycetes</taxon>
        <taxon>Propionibacteriales</taxon>
        <taxon>Propionibacteriaceae</taxon>
        <taxon>Propioniciclava</taxon>
    </lineage>
</organism>
<feature type="transmembrane region" description="Helical" evidence="1">
    <location>
        <begin position="106"/>
        <end position="126"/>
    </location>
</feature>
<comment type="caution">
    <text evidence="2">The sequence shown here is derived from an EMBL/GenBank/DDBJ whole genome shotgun (WGS) entry which is preliminary data.</text>
</comment>
<dbReference type="Proteomes" id="UP000291933">
    <property type="component" value="Unassembled WGS sequence"/>
</dbReference>
<dbReference type="EMBL" id="SDMR01000013">
    <property type="protein sequence ID" value="TBT94434.1"/>
    <property type="molecule type" value="Genomic_DNA"/>
</dbReference>
<dbReference type="AlphaFoldDB" id="A0A4Q9KJF4"/>
<gene>
    <name evidence="2" type="ORF">ET996_10485</name>
</gene>
<dbReference type="OrthoDB" id="5198533at2"/>
<keyword evidence="1" id="KW-0472">Membrane</keyword>
<evidence type="ECO:0000256" key="1">
    <source>
        <dbReference type="SAM" id="Phobius"/>
    </source>
</evidence>